<proteinExistence type="predicted"/>
<organism evidence="1">
    <name type="scientific">Podoviridae sp. ct8Lf7</name>
    <dbReference type="NCBI Taxonomy" id="2827723"/>
    <lineage>
        <taxon>Viruses</taxon>
        <taxon>Duplodnaviria</taxon>
        <taxon>Heunggongvirae</taxon>
        <taxon>Uroviricota</taxon>
        <taxon>Caudoviricetes</taxon>
    </lineage>
</organism>
<dbReference type="EMBL" id="BK032511">
    <property type="protein sequence ID" value="DAF44344.1"/>
    <property type="molecule type" value="Genomic_DNA"/>
</dbReference>
<protein>
    <submittedName>
        <fullName evidence="1">Uncharacterized protein</fullName>
    </submittedName>
</protein>
<sequence>MCMNINTKFHNIKIQIQFQAIVRTKLELKKLLVYPLV</sequence>
<accession>A0A8S5S0A5</accession>
<reference evidence="1" key="1">
    <citation type="journal article" date="2021" name="Proc. Natl. Acad. Sci. U.S.A.">
        <title>A Catalog of Tens of Thousands of Viruses from Human Metagenomes Reveals Hidden Associations with Chronic Diseases.</title>
        <authorList>
            <person name="Tisza M.J."/>
            <person name="Buck C.B."/>
        </authorList>
    </citation>
    <scope>NUCLEOTIDE SEQUENCE</scope>
    <source>
        <strain evidence="1">Ct8Lf7</strain>
    </source>
</reference>
<name>A0A8S5S0A5_9CAUD</name>
<evidence type="ECO:0000313" key="1">
    <source>
        <dbReference type="EMBL" id="DAF44344.1"/>
    </source>
</evidence>